<dbReference type="AlphaFoldDB" id="A0A7I8W8N8"/>
<protein>
    <submittedName>
        <fullName evidence="1">DgyrCDS12766</fullName>
    </submittedName>
</protein>
<evidence type="ECO:0000313" key="1">
    <source>
        <dbReference type="EMBL" id="CAD5124485.1"/>
    </source>
</evidence>
<keyword evidence="2" id="KW-1185">Reference proteome</keyword>
<organism evidence="1 2">
    <name type="scientific">Dimorphilus gyrociliatus</name>
    <dbReference type="NCBI Taxonomy" id="2664684"/>
    <lineage>
        <taxon>Eukaryota</taxon>
        <taxon>Metazoa</taxon>
        <taxon>Spiralia</taxon>
        <taxon>Lophotrochozoa</taxon>
        <taxon>Annelida</taxon>
        <taxon>Polychaeta</taxon>
        <taxon>Polychaeta incertae sedis</taxon>
        <taxon>Dinophilidae</taxon>
        <taxon>Dimorphilus</taxon>
    </lineage>
</organism>
<dbReference type="Proteomes" id="UP000549394">
    <property type="component" value="Unassembled WGS sequence"/>
</dbReference>
<proteinExistence type="predicted"/>
<gene>
    <name evidence="1" type="ORF">DGYR_LOCUS12020</name>
</gene>
<sequence>MQVGKSADSDFGQRFRRLSSEIGYSSERTDIANAGIIPEALLNDIGSSVDGLDSDNRKDIRKKYQVIDDEDFGQTDLNVEY</sequence>
<reference evidence="1 2" key="1">
    <citation type="submission" date="2020-08" db="EMBL/GenBank/DDBJ databases">
        <authorList>
            <person name="Hejnol A."/>
        </authorList>
    </citation>
    <scope>NUCLEOTIDE SEQUENCE [LARGE SCALE GENOMIC DNA]</scope>
</reference>
<dbReference type="EMBL" id="CAJFCJ010000021">
    <property type="protein sequence ID" value="CAD5124485.1"/>
    <property type="molecule type" value="Genomic_DNA"/>
</dbReference>
<accession>A0A7I8W8N8</accession>
<evidence type="ECO:0000313" key="2">
    <source>
        <dbReference type="Proteomes" id="UP000549394"/>
    </source>
</evidence>
<name>A0A7I8W8N8_9ANNE</name>
<comment type="caution">
    <text evidence="1">The sequence shown here is derived from an EMBL/GenBank/DDBJ whole genome shotgun (WGS) entry which is preliminary data.</text>
</comment>